<evidence type="ECO:0000313" key="2">
    <source>
        <dbReference type="EMBL" id="HIS35378.1"/>
    </source>
</evidence>
<dbReference type="Proteomes" id="UP000823928">
    <property type="component" value="Unassembled WGS sequence"/>
</dbReference>
<comment type="caution">
    <text evidence="2">The sequence shown here is derived from an EMBL/GenBank/DDBJ whole genome shotgun (WGS) entry which is preliminary data.</text>
</comment>
<sequence>MKKIFTIMVILCLTLPAFCAEVKNERQKKDEVLLRGIINSDTGRLSKHQTSFREDYYLYKHNDKNSIFAQIVSLEKEYKKPETPEEKLNAEYLAKAKDLYLYLAEYPTDKAVSIKFVEEFNSKRIIIPDSDYDKLDDDIVMLIVLINVYK</sequence>
<reference evidence="2" key="2">
    <citation type="journal article" date="2021" name="PeerJ">
        <title>Extensive microbial diversity within the chicken gut microbiome revealed by metagenomics and culture.</title>
        <authorList>
            <person name="Gilroy R."/>
            <person name="Ravi A."/>
            <person name="Getino M."/>
            <person name="Pursley I."/>
            <person name="Horton D.L."/>
            <person name="Alikhan N.F."/>
            <person name="Baker D."/>
            <person name="Gharbi K."/>
            <person name="Hall N."/>
            <person name="Watson M."/>
            <person name="Adriaenssens E.M."/>
            <person name="Foster-Nyarko E."/>
            <person name="Jarju S."/>
            <person name="Secka A."/>
            <person name="Antonio M."/>
            <person name="Oren A."/>
            <person name="Chaudhuri R.R."/>
            <person name="La Ragione R."/>
            <person name="Hildebrand F."/>
            <person name="Pallen M.J."/>
        </authorList>
    </citation>
    <scope>NUCLEOTIDE SEQUENCE</scope>
    <source>
        <strain evidence="2">6276</strain>
    </source>
</reference>
<feature type="signal peptide" evidence="1">
    <location>
        <begin position="1"/>
        <end position="19"/>
    </location>
</feature>
<proteinExistence type="predicted"/>
<evidence type="ECO:0000256" key="1">
    <source>
        <dbReference type="SAM" id="SignalP"/>
    </source>
</evidence>
<dbReference type="EMBL" id="DVIU01000041">
    <property type="protein sequence ID" value="HIS35378.1"/>
    <property type="molecule type" value="Genomic_DNA"/>
</dbReference>
<evidence type="ECO:0008006" key="4">
    <source>
        <dbReference type="Google" id="ProtNLM"/>
    </source>
</evidence>
<feature type="chain" id="PRO_5038931173" description="Secreted protein" evidence="1">
    <location>
        <begin position="20"/>
        <end position="150"/>
    </location>
</feature>
<gene>
    <name evidence="2" type="ORF">IAC10_01925</name>
</gene>
<accession>A0A9D1EWZ3</accession>
<reference evidence="2" key="1">
    <citation type="submission" date="2020-10" db="EMBL/GenBank/DDBJ databases">
        <authorList>
            <person name="Gilroy R."/>
        </authorList>
    </citation>
    <scope>NUCLEOTIDE SEQUENCE</scope>
    <source>
        <strain evidence="2">6276</strain>
    </source>
</reference>
<dbReference type="AlphaFoldDB" id="A0A9D1EWZ3"/>
<organism evidence="2 3">
    <name type="scientific">Candidatus Scatousia excrementigallinarum</name>
    <dbReference type="NCBI Taxonomy" id="2840935"/>
    <lineage>
        <taxon>Bacteria</taxon>
        <taxon>Candidatus Scatousia</taxon>
    </lineage>
</organism>
<name>A0A9D1EWZ3_9BACT</name>
<keyword evidence="1" id="KW-0732">Signal</keyword>
<evidence type="ECO:0000313" key="3">
    <source>
        <dbReference type="Proteomes" id="UP000823928"/>
    </source>
</evidence>
<protein>
    <recommendedName>
        <fullName evidence="4">Secreted protein</fullName>
    </recommendedName>
</protein>